<dbReference type="InterPro" id="IPR050465">
    <property type="entry name" value="UPF0194_transport"/>
</dbReference>
<dbReference type="Proteomes" id="UP001595912">
    <property type="component" value="Unassembled WGS sequence"/>
</dbReference>
<comment type="subcellular location">
    <subcellularLocation>
        <location evidence="1">Cell envelope</location>
    </subcellularLocation>
</comment>
<protein>
    <submittedName>
        <fullName evidence="5">Peptidoglycan-binding protein</fullName>
    </submittedName>
</protein>
<keyword evidence="6" id="KW-1185">Reference proteome</keyword>
<keyword evidence="3" id="KW-1133">Transmembrane helix</keyword>
<feature type="transmembrane region" description="Helical" evidence="3">
    <location>
        <begin position="295"/>
        <end position="316"/>
    </location>
</feature>
<dbReference type="SUPFAM" id="SSF47090">
    <property type="entry name" value="PGBD-like"/>
    <property type="match status" value="1"/>
</dbReference>
<dbReference type="InterPro" id="IPR002477">
    <property type="entry name" value="Peptidoglycan-bd-like"/>
</dbReference>
<dbReference type="PANTHER" id="PTHR32347">
    <property type="entry name" value="EFFLUX SYSTEM COMPONENT YKNX-RELATED"/>
    <property type="match status" value="1"/>
</dbReference>
<reference evidence="6" key="1">
    <citation type="journal article" date="2019" name="Int. J. Syst. Evol. Microbiol.">
        <title>The Global Catalogue of Microorganisms (GCM) 10K type strain sequencing project: providing services to taxonomists for standard genome sequencing and annotation.</title>
        <authorList>
            <consortium name="The Broad Institute Genomics Platform"/>
            <consortium name="The Broad Institute Genome Sequencing Center for Infectious Disease"/>
            <person name="Wu L."/>
            <person name="Ma J."/>
        </authorList>
    </citation>
    <scope>NUCLEOTIDE SEQUENCE [LARGE SCALE GENOMIC DNA]</scope>
    <source>
        <strain evidence="6">CGMCC 4.7152</strain>
    </source>
</reference>
<evidence type="ECO:0000313" key="5">
    <source>
        <dbReference type="EMBL" id="MFC4997442.1"/>
    </source>
</evidence>
<sequence length="352" mass="35948">MRRRAVFAGAAAVVAAGATGGWWVRDRPAPAASTHQAATGSVAVVRADLSTTTRVTGALGFRDTYTVFAQGPGGTVTGLPRPGQIINRGEPVYDVDGRPVRLLYGNHPAWRSFGAGMTAGADVHALKENLVALGHGRALTVDDRFTAAASAAVRRWQQATGQAVTGRVELGAVTFQPGPVRVTEVTAQLGATVSADPVLSGTSTAAAVTISVPAGRTYLVHTGDKVTVTMPDGAEAKGTVAELSAVAETTQSTDGRPPQPTVTGLVTLDDPATGSDLDRAPVQVNITGKSVRGVLAVPVTALVALAGGGYGVWILADGRRRLAAVTTGLFAETLVEVRGDLHEGDLVEVPVG</sequence>
<dbReference type="Pfam" id="PF01471">
    <property type="entry name" value="PG_binding_1"/>
    <property type="match status" value="1"/>
</dbReference>
<dbReference type="InterPro" id="IPR036366">
    <property type="entry name" value="PGBDSf"/>
</dbReference>
<keyword evidence="2" id="KW-0175">Coiled coil</keyword>
<organism evidence="5 6">
    <name type="scientific">Dactylosporangium cerinum</name>
    <dbReference type="NCBI Taxonomy" id="1434730"/>
    <lineage>
        <taxon>Bacteria</taxon>
        <taxon>Bacillati</taxon>
        <taxon>Actinomycetota</taxon>
        <taxon>Actinomycetes</taxon>
        <taxon>Micromonosporales</taxon>
        <taxon>Micromonosporaceae</taxon>
        <taxon>Dactylosporangium</taxon>
    </lineage>
</organism>
<evidence type="ECO:0000256" key="1">
    <source>
        <dbReference type="ARBA" id="ARBA00004196"/>
    </source>
</evidence>
<keyword evidence="3" id="KW-0812">Transmembrane</keyword>
<dbReference type="EMBL" id="JBHSIU010000010">
    <property type="protein sequence ID" value="MFC4997442.1"/>
    <property type="molecule type" value="Genomic_DNA"/>
</dbReference>
<evidence type="ECO:0000256" key="2">
    <source>
        <dbReference type="ARBA" id="ARBA00023054"/>
    </source>
</evidence>
<comment type="caution">
    <text evidence="5">The sequence shown here is derived from an EMBL/GenBank/DDBJ whole genome shotgun (WGS) entry which is preliminary data.</text>
</comment>
<accession>A0ABV9VN70</accession>
<gene>
    <name evidence="5" type="ORF">ACFPIJ_06360</name>
</gene>
<dbReference type="Gene3D" id="1.10.101.10">
    <property type="entry name" value="PGBD-like superfamily/PGBD"/>
    <property type="match status" value="1"/>
</dbReference>
<keyword evidence="3" id="KW-0472">Membrane</keyword>
<evidence type="ECO:0000259" key="4">
    <source>
        <dbReference type="Pfam" id="PF01471"/>
    </source>
</evidence>
<evidence type="ECO:0000313" key="6">
    <source>
        <dbReference type="Proteomes" id="UP001595912"/>
    </source>
</evidence>
<evidence type="ECO:0000256" key="3">
    <source>
        <dbReference type="SAM" id="Phobius"/>
    </source>
</evidence>
<dbReference type="InterPro" id="IPR036365">
    <property type="entry name" value="PGBD-like_sf"/>
</dbReference>
<name>A0ABV9VN70_9ACTN</name>
<feature type="domain" description="Peptidoglycan binding-like" evidence="4">
    <location>
        <begin position="120"/>
        <end position="168"/>
    </location>
</feature>
<dbReference type="RefSeq" id="WP_380113672.1">
    <property type="nucleotide sequence ID" value="NZ_JBHSIU010000010.1"/>
</dbReference>
<dbReference type="Gene3D" id="2.40.420.20">
    <property type="match status" value="1"/>
</dbReference>
<proteinExistence type="predicted"/>